<accession>A0A7Y8GXY2</accession>
<reference evidence="1 2" key="1">
    <citation type="submission" date="2019-09" db="EMBL/GenBank/DDBJ databases">
        <title>Hydrogenophaga aromatica sp. nov., isolated from a para-xylene-degrading enrichment culture.</title>
        <authorList>
            <person name="Tancsics A."/>
            <person name="Banerjee S."/>
        </authorList>
    </citation>
    <scope>NUCLEOTIDE SEQUENCE [LARGE SCALE GENOMIC DNA]</scope>
    <source>
        <strain evidence="1 2">D2P1</strain>
    </source>
</reference>
<gene>
    <name evidence="1" type="ORF">F3K02_16935</name>
</gene>
<dbReference type="Proteomes" id="UP000545507">
    <property type="component" value="Unassembled WGS sequence"/>
</dbReference>
<keyword evidence="2" id="KW-1185">Reference proteome</keyword>
<dbReference type="RefSeq" id="WP_177136833.1">
    <property type="nucleotide sequence ID" value="NZ_VYGV01000016.1"/>
</dbReference>
<organism evidence="1 2">
    <name type="scientific">Hydrogenophaga aromaticivorans</name>
    <dbReference type="NCBI Taxonomy" id="2610898"/>
    <lineage>
        <taxon>Bacteria</taxon>
        <taxon>Pseudomonadati</taxon>
        <taxon>Pseudomonadota</taxon>
        <taxon>Betaproteobacteria</taxon>
        <taxon>Burkholderiales</taxon>
        <taxon>Comamonadaceae</taxon>
        <taxon>Hydrogenophaga</taxon>
    </lineage>
</organism>
<sequence length="80" mass="9374">MDLATTLAKPAWSFEELCVVLGLPDSTVELIAREQPAPPFFMLGRRRYILRTDALDWLEERRNAHPWVPRKNNRKKVSRV</sequence>
<proteinExistence type="predicted"/>
<dbReference type="EMBL" id="VYGV01000016">
    <property type="protein sequence ID" value="NWF46924.1"/>
    <property type="molecule type" value="Genomic_DNA"/>
</dbReference>
<dbReference type="AlphaFoldDB" id="A0A7Y8GXY2"/>
<evidence type="ECO:0000313" key="1">
    <source>
        <dbReference type="EMBL" id="NWF46924.1"/>
    </source>
</evidence>
<evidence type="ECO:0000313" key="2">
    <source>
        <dbReference type="Proteomes" id="UP000545507"/>
    </source>
</evidence>
<comment type="caution">
    <text evidence="1">The sequence shown here is derived from an EMBL/GenBank/DDBJ whole genome shotgun (WGS) entry which is preliminary data.</text>
</comment>
<protein>
    <submittedName>
        <fullName evidence="1">Helix-turn-helix domain-containing protein</fullName>
    </submittedName>
</protein>
<name>A0A7Y8GXY2_9BURK</name>